<dbReference type="Proteomes" id="UP001302329">
    <property type="component" value="Unassembled WGS sequence"/>
</dbReference>
<keyword evidence="1" id="KW-0732">Signal</keyword>
<keyword evidence="3" id="KW-0449">Lipoprotein</keyword>
<dbReference type="EMBL" id="JAYGHY010000056">
    <property type="protein sequence ID" value="MEA5443589.1"/>
    <property type="molecule type" value="Genomic_DNA"/>
</dbReference>
<dbReference type="PROSITE" id="PS50106">
    <property type="entry name" value="PDZ"/>
    <property type="match status" value="1"/>
</dbReference>
<evidence type="ECO:0000313" key="3">
    <source>
        <dbReference type="EMBL" id="MEA5443589.1"/>
    </source>
</evidence>
<protein>
    <submittedName>
        <fullName evidence="3">ChaN family lipoprotein</fullName>
    </submittedName>
</protein>
<dbReference type="SUPFAM" id="SSF159501">
    <property type="entry name" value="EreA/ChaN-like"/>
    <property type="match status" value="1"/>
</dbReference>
<dbReference type="InterPro" id="IPR007314">
    <property type="entry name" value="Cofac_haem-bd_dom"/>
</dbReference>
<gene>
    <name evidence="3" type="ORF">VB739_13590</name>
</gene>
<comment type="caution">
    <text evidence="3">The sequence shown here is derived from an EMBL/GenBank/DDBJ whole genome shotgun (WGS) entry which is preliminary data.</text>
</comment>
<dbReference type="CDD" id="cd14727">
    <property type="entry name" value="ChanN-like"/>
    <property type="match status" value="1"/>
</dbReference>
<keyword evidence="4" id="KW-1185">Reference proteome</keyword>
<sequence length="384" mass="41416">MAGLALGLAALLGVPGLAATSACVPPGAWVEPTAAGPRALAVDDLLDRLARRPAVLLGERHDSAAHHQWQLATLAALQTRRPDLSLGLEMVPRRLQPVLDRWVAGELEERAFLEALDWPAIWGYDAELYLPILRFARDRRVPLLALNVERQLVRRVRAEGLAAVPASEREGVGRPAPASRAYQVQLHRLWQHHPFVPNSGQRRPGLEDPSFVRFVESQQLWDRAMAETIADRRRRHPGAPVVALIGNGHLAGGHGVPHQLQALGLGEAAWLLPWDAGLDCAVLQPGLATAVFGVVSPPPAGLKLGVYLETHAGRVEIHQVAPASLAERSGLRVGDRITAIDGQPVSSARQVIERLAAHPAGRPLGLRFERGGRSLVLQLALPGP</sequence>
<evidence type="ECO:0000256" key="1">
    <source>
        <dbReference type="SAM" id="SignalP"/>
    </source>
</evidence>
<feature type="signal peptide" evidence="1">
    <location>
        <begin position="1"/>
        <end position="18"/>
    </location>
</feature>
<reference evidence="3 4" key="1">
    <citation type="submission" date="2023-12" db="EMBL/GenBank/DDBJ databases">
        <title>Baltic Sea Cyanobacteria.</title>
        <authorList>
            <person name="Delbaje E."/>
            <person name="Fewer D.P."/>
            <person name="Shishido T.K."/>
        </authorList>
    </citation>
    <scope>NUCLEOTIDE SEQUENCE [LARGE SCALE GENOMIC DNA]</scope>
    <source>
        <strain evidence="3 4">UHCC 0281</strain>
    </source>
</reference>
<feature type="domain" description="PDZ" evidence="2">
    <location>
        <begin position="301"/>
        <end position="347"/>
    </location>
</feature>
<proteinExistence type="predicted"/>
<feature type="chain" id="PRO_5045568597" evidence="1">
    <location>
        <begin position="19"/>
        <end position="384"/>
    </location>
</feature>
<dbReference type="InterPro" id="IPR001478">
    <property type="entry name" value="PDZ"/>
</dbReference>
<dbReference type="SUPFAM" id="SSF50156">
    <property type="entry name" value="PDZ domain-like"/>
    <property type="match status" value="1"/>
</dbReference>
<evidence type="ECO:0000259" key="2">
    <source>
        <dbReference type="PROSITE" id="PS50106"/>
    </source>
</evidence>
<dbReference type="InterPro" id="IPR036034">
    <property type="entry name" value="PDZ_sf"/>
</dbReference>
<dbReference type="SMART" id="SM00228">
    <property type="entry name" value="PDZ"/>
    <property type="match status" value="1"/>
</dbReference>
<dbReference type="Pfam" id="PF04187">
    <property type="entry name" value="Cofac_haem_bdg"/>
    <property type="match status" value="1"/>
</dbReference>
<dbReference type="Gene3D" id="2.30.42.10">
    <property type="match status" value="1"/>
</dbReference>
<evidence type="ECO:0000313" key="4">
    <source>
        <dbReference type="Proteomes" id="UP001302329"/>
    </source>
</evidence>
<accession>A0ABU5SYJ8</accession>
<organism evidence="3 4">
    <name type="scientific">Cyanobium gracile UHCC 0281</name>
    <dbReference type="NCBI Taxonomy" id="3110309"/>
    <lineage>
        <taxon>Bacteria</taxon>
        <taxon>Bacillati</taxon>
        <taxon>Cyanobacteriota</taxon>
        <taxon>Cyanophyceae</taxon>
        <taxon>Synechococcales</taxon>
        <taxon>Prochlorococcaceae</taxon>
        <taxon>Cyanobium</taxon>
    </lineage>
</organism>
<dbReference type="Gene3D" id="3.40.50.11550">
    <property type="match status" value="1"/>
</dbReference>
<dbReference type="RefSeq" id="WP_323357573.1">
    <property type="nucleotide sequence ID" value="NZ_JAYGHY010000056.1"/>
</dbReference>
<dbReference type="Pfam" id="PF13180">
    <property type="entry name" value="PDZ_2"/>
    <property type="match status" value="1"/>
</dbReference>
<name>A0ABU5SYJ8_9CYAN</name>